<keyword evidence="1" id="KW-0175">Coiled coil</keyword>
<organism evidence="2 3">
    <name type="scientific">Flavobacterium bernardetii</name>
    <dbReference type="NCBI Taxonomy" id="2813823"/>
    <lineage>
        <taxon>Bacteria</taxon>
        <taxon>Pseudomonadati</taxon>
        <taxon>Bacteroidota</taxon>
        <taxon>Flavobacteriia</taxon>
        <taxon>Flavobacteriales</taxon>
        <taxon>Flavobacteriaceae</taxon>
        <taxon>Flavobacterium</taxon>
    </lineage>
</organism>
<dbReference type="Proteomes" id="UP000605990">
    <property type="component" value="Unassembled WGS sequence"/>
</dbReference>
<evidence type="ECO:0000256" key="1">
    <source>
        <dbReference type="SAM" id="Coils"/>
    </source>
</evidence>
<sequence length="226" mass="25029">MEALIKKAKELGIENAETLTEPQLKKAISKAETALKTAENQKSEHEDLLKRAVELGFDKELFAEFSIENLKTAISEAEAENEAKELSAGKAALISELLGVDFNTSTLEEVRTAAENVVIENAKTRSEVLKKHIGFDLFEIEPEALDTALTQLKAVEASPVVEKVPEGKTSKHFKAGNGIKYVFDEEAPEAFRFADVVKTQKEWMEDTESMELMIQGGVSYVKPLKK</sequence>
<dbReference type="RefSeq" id="WP_166125552.1">
    <property type="nucleotide sequence ID" value="NZ_JAANOQ010000002.1"/>
</dbReference>
<evidence type="ECO:0000313" key="3">
    <source>
        <dbReference type="Proteomes" id="UP000605990"/>
    </source>
</evidence>
<name>A0ABR7J195_9FLAO</name>
<reference evidence="2 3" key="1">
    <citation type="submission" date="2020-08" db="EMBL/GenBank/DDBJ databases">
        <title>Description of novel Flavobacterium F-408 isolate.</title>
        <authorList>
            <person name="Saticioglu I.B."/>
            <person name="Duman M."/>
            <person name="Altun S."/>
        </authorList>
    </citation>
    <scope>NUCLEOTIDE SEQUENCE [LARGE SCALE GENOMIC DNA]</scope>
    <source>
        <strain evidence="2 3">F-408</strain>
    </source>
</reference>
<comment type="caution">
    <text evidence="2">The sequence shown here is derived from an EMBL/GenBank/DDBJ whole genome shotgun (WGS) entry which is preliminary data.</text>
</comment>
<protein>
    <recommendedName>
        <fullName evidence="4">Phage protein</fullName>
    </recommendedName>
</protein>
<keyword evidence="3" id="KW-1185">Reference proteome</keyword>
<evidence type="ECO:0000313" key="2">
    <source>
        <dbReference type="EMBL" id="MBC5835805.1"/>
    </source>
</evidence>
<evidence type="ECO:0008006" key="4">
    <source>
        <dbReference type="Google" id="ProtNLM"/>
    </source>
</evidence>
<accession>A0ABR7J195</accession>
<dbReference type="EMBL" id="JACRUN010000008">
    <property type="protein sequence ID" value="MBC5835805.1"/>
    <property type="molecule type" value="Genomic_DNA"/>
</dbReference>
<feature type="coiled-coil region" evidence="1">
    <location>
        <begin position="21"/>
        <end position="96"/>
    </location>
</feature>
<proteinExistence type="predicted"/>
<gene>
    <name evidence="2" type="ORF">H8R27_12990</name>
</gene>